<dbReference type="PANTHER" id="PTHR12534">
    <property type="entry name" value="30S RIBOSOMAL PROTEIN S2 PROKARYOTIC AND ORGANELLAR"/>
    <property type="match status" value="1"/>
</dbReference>
<accession>A0A1J1HBY7</accession>
<dbReference type="InterPro" id="IPR023591">
    <property type="entry name" value="Ribosomal_uS2_flav_dom_sf"/>
</dbReference>
<keyword evidence="4" id="KW-1185">Reference proteome</keyword>
<keyword evidence="2" id="KW-1133">Transmembrane helix</keyword>
<dbReference type="SUPFAM" id="SSF52313">
    <property type="entry name" value="Ribosomal protein S2"/>
    <property type="match status" value="1"/>
</dbReference>
<dbReference type="VEuPathDB" id="PlasmoDB:PRELSG_API04900"/>
<comment type="similarity">
    <text evidence="1">Belongs to the universal ribosomal protein uS2 family.</text>
</comment>
<dbReference type="Gene3D" id="1.10.287.610">
    <property type="entry name" value="Helix hairpin bin"/>
    <property type="match status" value="1"/>
</dbReference>
<evidence type="ECO:0000313" key="3">
    <source>
        <dbReference type="EMBL" id="CRH02964.1"/>
    </source>
</evidence>
<dbReference type="GO" id="GO:0003735">
    <property type="term" value="F:structural constituent of ribosome"/>
    <property type="evidence" value="ECO:0007669"/>
    <property type="project" value="InterPro"/>
</dbReference>
<keyword evidence="3" id="KW-0689">Ribosomal protein</keyword>
<dbReference type="InterPro" id="IPR001865">
    <property type="entry name" value="Ribosomal_uS2"/>
</dbReference>
<dbReference type="GeneID" id="30315847"/>
<sequence length="227" mass="27533">MFITFKDLLKSKIYIGNNINNIHINNYKFIYKIKYNNCILNFTLIAIYLYKLYLYIYNIFFINKKILFINNNNLISNFIIKICNLTKNYYINKWIPGLLTNWYIFKKKIIIFLWLHIILNNKYFINILSRKCINILNIIYNKLYLKFIGIKFMFNLPRYIFLTNYTNNLILKEILKLKLILISFINLSLDSSNINIKILGNYNNYNSLKLIYKIIYTSIIHSKIKNM</sequence>
<dbReference type="PANTHER" id="PTHR12534:SF0">
    <property type="entry name" value="SMALL RIBOSOMAL SUBUNIT PROTEIN US2M"/>
    <property type="match status" value="1"/>
</dbReference>
<feature type="transmembrane region" description="Helical" evidence="2">
    <location>
        <begin position="38"/>
        <end position="57"/>
    </location>
</feature>
<keyword evidence="2" id="KW-0812">Transmembrane</keyword>
<evidence type="ECO:0000256" key="2">
    <source>
        <dbReference type="SAM" id="Phobius"/>
    </source>
</evidence>
<gene>
    <name evidence="3" type="primary">RPS2</name>
    <name evidence="3" type="ORF">PRELSG_API04900</name>
</gene>
<proteinExistence type="inferred from homology"/>
<dbReference type="GO" id="GO:0006412">
    <property type="term" value="P:translation"/>
    <property type="evidence" value="ECO:0007669"/>
    <property type="project" value="InterPro"/>
</dbReference>
<dbReference type="RefSeq" id="YP_009325506.1">
    <property type="nucleotide sequence ID" value="NC_031964.1"/>
</dbReference>
<dbReference type="Pfam" id="PF00318">
    <property type="entry name" value="Ribosomal_S2"/>
    <property type="match status" value="1"/>
</dbReference>
<reference evidence="3 4" key="1">
    <citation type="submission" date="2015-04" db="EMBL/GenBank/DDBJ databases">
        <authorList>
            <consortium name="Pathogen Informatics"/>
        </authorList>
    </citation>
    <scope>NUCLEOTIDE SEQUENCE [LARGE SCALE GENOMIC DNA]</scope>
    <source>
        <strain evidence="3 4">SGS1</strain>
    </source>
</reference>
<dbReference type="Gene3D" id="3.40.50.10490">
    <property type="entry name" value="Glucose-6-phosphate isomerase like protein, domain 1"/>
    <property type="match status" value="1"/>
</dbReference>
<dbReference type="HAMAP" id="MF_00291_B">
    <property type="entry name" value="Ribosomal_uS2_B"/>
    <property type="match status" value="1"/>
</dbReference>
<keyword evidence="2" id="KW-0472">Membrane</keyword>
<dbReference type="GO" id="GO:0005763">
    <property type="term" value="C:mitochondrial small ribosomal subunit"/>
    <property type="evidence" value="ECO:0007669"/>
    <property type="project" value="TreeGrafter"/>
</dbReference>
<evidence type="ECO:0000313" key="4">
    <source>
        <dbReference type="Proteomes" id="UP000220158"/>
    </source>
</evidence>
<dbReference type="Proteomes" id="UP000220158">
    <property type="component" value="Apicoplast API"/>
</dbReference>
<evidence type="ECO:0000256" key="1">
    <source>
        <dbReference type="ARBA" id="ARBA00006242"/>
    </source>
</evidence>
<dbReference type="KEGG" id="prel:PRELSG_API04900"/>
<dbReference type="EMBL" id="LN835310">
    <property type="protein sequence ID" value="CRH02964.1"/>
    <property type="molecule type" value="Genomic_DNA"/>
</dbReference>
<dbReference type="AlphaFoldDB" id="A0A1J1HBY7"/>
<dbReference type="OMA" id="MSVTMRQ"/>
<protein>
    <submittedName>
        <fullName evidence="3">Apicoplast ribosomal protein S2, putative</fullName>
    </submittedName>
</protein>
<dbReference type="InterPro" id="IPR005706">
    <property type="entry name" value="Ribosomal_uS2_bac/mit/plastid"/>
</dbReference>
<name>A0A1J1HBY7_PLARL</name>
<organism evidence="3 4">
    <name type="scientific">Plasmodium relictum</name>
    <dbReference type="NCBI Taxonomy" id="85471"/>
    <lineage>
        <taxon>Eukaryota</taxon>
        <taxon>Sar</taxon>
        <taxon>Alveolata</taxon>
        <taxon>Apicomplexa</taxon>
        <taxon>Aconoidasida</taxon>
        <taxon>Haemosporida</taxon>
        <taxon>Plasmodiidae</taxon>
        <taxon>Plasmodium</taxon>
        <taxon>Plasmodium (Haemamoeba)</taxon>
    </lineage>
</organism>
<keyword evidence="3" id="KW-0687">Ribonucleoprotein</keyword>